<reference evidence="2" key="1">
    <citation type="submission" date="2015-10" db="EMBL/GenBank/DDBJ databases">
        <authorList>
            <person name="Gilbert D.G."/>
        </authorList>
    </citation>
    <scope>NUCLEOTIDE SEQUENCE</scope>
</reference>
<feature type="compositionally biased region" description="Low complexity" evidence="1">
    <location>
        <begin position="40"/>
        <end position="65"/>
    </location>
</feature>
<dbReference type="AlphaFoldDB" id="A0A160TJ25"/>
<evidence type="ECO:0000256" key="1">
    <source>
        <dbReference type="SAM" id="MobiDB-lite"/>
    </source>
</evidence>
<dbReference type="EMBL" id="CZQE01000066">
    <property type="protein sequence ID" value="CUS43544.1"/>
    <property type="molecule type" value="Genomic_DNA"/>
</dbReference>
<organism evidence="2">
    <name type="scientific">hydrothermal vent metagenome</name>
    <dbReference type="NCBI Taxonomy" id="652676"/>
    <lineage>
        <taxon>unclassified sequences</taxon>
        <taxon>metagenomes</taxon>
        <taxon>ecological metagenomes</taxon>
    </lineage>
</organism>
<evidence type="ECO:0000313" key="2">
    <source>
        <dbReference type="EMBL" id="CUS43544.1"/>
    </source>
</evidence>
<protein>
    <submittedName>
        <fullName evidence="2">Uncharacterized protein</fullName>
    </submittedName>
</protein>
<feature type="region of interest" description="Disordered" evidence="1">
    <location>
        <begin position="40"/>
        <end position="69"/>
    </location>
</feature>
<accession>A0A160TJ25</accession>
<gene>
    <name evidence="2" type="ORF">MGWOODY_Smn3478</name>
</gene>
<sequence length="87" mass="8546">MYRFALALAAIAMTASPVAAAPACKDAKGKFIKCPPAAATPVAKPSPAAKAAPTAKPKPAPAAKSTGKCRNAKGQFAKCGTPGARPA</sequence>
<name>A0A160TJ25_9ZZZZ</name>
<proteinExistence type="predicted"/>